<dbReference type="InterPro" id="IPR017850">
    <property type="entry name" value="Alkaline_phosphatase_core_sf"/>
</dbReference>
<reference evidence="1 2" key="1">
    <citation type="submission" date="2017-02" db="EMBL/GenBank/DDBJ databases">
        <title>Draft genome of Acidibacillus ferrooxidans Huett2.</title>
        <authorList>
            <person name="Schopf S."/>
        </authorList>
    </citation>
    <scope>NUCLEOTIDE SEQUENCE [LARGE SCALE GENOMIC DNA]</scope>
    <source>
        <strain evidence="1 2">Huett2</strain>
    </source>
</reference>
<dbReference type="Pfam" id="PF01663">
    <property type="entry name" value="Phosphodiest"/>
    <property type="match status" value="1"/>
</dbReference>
<dbReference type="OrthoDB" id="8580666at2"/>
<dbReference type="Gene3D" id="3.40.720.10">
    <property type="entry name" value="Alkaline Phosphatase, subunit A"/>
    <property type="match status" value="1"/>
</dbReference>
<protein>
    <recommendedName>
        <fullName evidence="3">Nucleotide pyrophosphatase</fullName>
    </recommendedName>
</protein>
<gene>
    <name evidence="1" type="ORF">B2M26_02550</name>
</gene>
<evidence type="ECO:0008006" key="3">
    <source>
        <dbReference type="Google" id="ProtNLM"/>
    </source>
</evidence>
<dbReference type="PANTHER" id="PTHR10151:SF120">
    <property type="entry name" value="BIS(5'-ADENOSYL)-TRIPHOSPHATASE"/>
    <property type="match status" value="1"/>
</dbReference>
<evidence type="ECO:0000313" key="2">
    <source>
        <dbReference type="Proteomes" id="UP000190229"/>
    </source>
</evidence>
<dbReference type="Proteomes" id="UP000190229">
    <property type="component" value="Unassembled WGS sequence"/>
</dbReference>
<proteinExistence type="predicted"/>
<organism evidence="1 2">
    <name type="scientific">Ferroacidibacillus organovorans</name>
    <dbReference type="NCBI Taxonomy" id="1765683"/>
    <lineage>
        <taxon>Bacteria</taxon>
        <taxon>Bacillati</taxon>
        <taxon>Bacillota</taxon>
        <taxon>Bacilli</taxon>
        <taxon>Bacillales</taxon>
        <taxon>Alicyclobacillaceae</taxon>
        <taxon>Ferroacidibacillus</taxon>
    </lineage>
</organism>
<dbReference type="AlphaFoldDB" id="A0A1V4EWK7"/>
<dbReference type="GO" id="GO:0016787">
    <property type="term" value="F:hydrolase activity"/>
    <property type="evidence" value="ECO:0007669"/>
    <property type="project" value="UniProtKB-ARBA"/>
</dbReference>
<evidence type="ECO:0000313" key="1">
    <source>
        <dbReference type="EMBL" id="OPG17230.1"/>
    </source>
</evidence>
<dbReference type="EMBL" id="MWPS01000005">
    <property type="protein sequence ID" value="OPG17230.1"/>
    <property type="molecule type" value="Genomic_DNA"/>
</dbReference>
<dbReference type="InterPro" id="IPR002591">
    <property type="entry name" value="Phosphodiest/P_Trfase"/>
</dbReference>
<keyword evidence="2" id="KW-1185">Reference proteome</keyword>
<comment type="caution">
    <text evidence="1">The sequence shown here is derived from an EMBL/GenBank/DDBJ whole genome shotgun (WGS) entry which is preliminary data.</text>
</comment>
<name>A0A1V4EWK7_9BACL</name>
<dbReference type="PANTHER" id="PTHR10151">
    <property type="entry name" value="ECTONUCLEOTIDE PYROPHOSPHATASE/PHOSPHODIESTERASE"/>
    <property type="match status" value="1"/>
</dbReference>
<sequence>MKTTKHTTRMKIDPQEYTFLLRGLVMGDRINPNRLIVVLIDGLSNEVAQRQLGYMEGLVEEGAALRARVKSVLPSLSRPCYASIFTGTSPRVHGVNTNEPTARLETLSVFDVLAEASHTSAVAGYHWMSELFSRGPYDLVRDVEQNHNESGITHGRFYHQDEYPDAQLFALAERMRRTENPDLLVIHPMGCDHAGHKHGGESREYAGRAAFMDGILATVLPVWMREGYQIIVTADHGMNAFGFHGGPDEAERITPFYLISQRLSSSRVTQDTIEQTELSALFCDLLEVVPSATMRPFSPSRKAQWFGL</sequence>
<dbReference type="SUPFAM" id="SSF53649">
    <property type="entry name" value="Alkaline phosphatase-like"/>
    <property type="match status" value="1"/>
</dbReference>
<accession>A0A1V4EWK7</accession>